<dbReference type="EMBL" id="LOTN01000037">
    <property type="protein sequence ID" value="KUZ88345.1"/>
    <property type="molecule type" value="Genomic_DNA"/>
</dbReference>
<comment type="caution">
    <text evidence="3">The sequence shown here is derived from an EMBL/GenBank/DDBJ whole genome shotgun (WGS) entry which is preliminary data.</text>
</comment>
<dbReference type="InterPro" id="IPR025388">
    <property type="entry name" value="Alginate_export_dom"/>
</dbReference>
<dbReference type="Pfam" id="PF13372">
    <property type="entry name" value="Alginate_exp"/>
    <property type="match status" value="1"/>
</dbReference>
<evidence type="ECO:0000259" key="2">
    <source>
        <dbReference type="Pfam" id="PF13372"/>
    </source>
</evidence>
<gene>
    <name evidence="3" type="ORF">WI38_19400</name>
</gene>
<dbReference type="Proteomes" id="UP000065521">
    <property type="component" value="Unassembled WGS sequence"/>
</dbReference>
<name>A0A102K2Y5_9BURK</name>
<dbReference type="Gene3D" id="2.40.160.100">
    <property type="match status" value="1"/>
</dbReference>
<proteinExistence type="predicted"/>
<feature type="signal peptide" evidence="1">
    <location>
        <begin position="1"/>
        <end position="39"/>
    </location>
</feature>
<evidence type="ECO:0000256" key="1">
    <source>
        <dbReference type="SAM" id="SignalP"/>
    </source>
</evidence>
<reference evidence="3 4" key="1">
    <citation type="submission" date="2015-11" db="EMBL/GenBank/DDBJ databases">
        <title>Expanding the genomic diversity of Burkholderia species for the development of highly accurate diagnostics.</title>
        <authorList>
            <person name="Sahl J."/>
            <person name="Keim P."/>
            <person name="Wagner D."/>
        </authorList>
    </citation>
    <scope>NUCLEOTIDE SEQUENCE [LARGE SCALE GENOMIC DNA]</scope>
    <source>
        <strain evidence="3 4">RF32-BP4</strain>
    </source>
</reference>
<accession>A0A102K2Y5</accession>
<sequence>MRKADAVFRPPRASAGVCAALLGAPLLAALALSPTPAAAQETDAPIVPDALPTQRPAIMTNRWQERWYALANPALRTEPLDSLKYIPLSSTDPYSYVSLGASLRERFESSDAGNFGVGHTAGDSYLIQRFHFNVDVHLNRHVELYTEFEDARAFGKNTVTPTDKNPLDLRLAFVSFVQPFDAGTLKFRVGRQDFLFDLQRFVSSRDGPNVRQSFDAVWANWVSGPWRVIGFVSQPVQYRDDKAFDDTSNPHMRFHTIRIERQVLGKNELSAYYSLYERDNARYIGARGNERRNVFDARFAGAANGIDWDLEAMGQTGRVGPADVRAWAAGSRFGYTFAKTAWTPRIGLQIDAASGDRHPGDGTLGTFNPLFPNGYYFTLAGFTGYSNLIHVKPSITVKPTPKLTLLGALALQWRATTDDAVYTQPVNPVAGTAGHGTRWTGAYAQVRADYTFNSHLTGAVEGVYYAVGDTIRAAGGHNSEYLGVELKFGW</sequence>
<organism evidence="3 4">
    <name type="scientific">Burkholderia ubonensis</name>
    <dbReference type="NCBI Taxonomy" id="101571"/>
    <lineage>
        <taxon>Bacteria</taxon>
        <taxon>Pseudomonadati</taxon>
        <taxon>Pseudomonadota</taxon>
        <taxon>Betaproteobacteria</taxon>
        <taxon>Burkholderiales</taxon>
        <taxon>Burkholderiaceae</taxon>
        <taxon>Burkholderia</taxon>
        <taxon>Burkholderia cepacia complex</taxon>
    </lineage>
</organism>
<evidence type="ECO:0000313" key="4">
    <source>
        <dbReference type="Proteomes" id="UP000065521"/>
    </source>
</evidence>
<dbReference type="InterPro" id="IPR053728">
    <property type="entry name" value="Alginate_Permeability_Chnl"/>
</dbReference>
<feature type="domain" description="Alginate export" evidence="2">
    <location>
        <begin position="96"/>
        <end position="484"/>
    </location>
</feature>
<dbReference type="AlphaFoldDB" id="A0A102K2Y5"/>
<feature type="chain" id="PRO_5007112702" description="Alginate export domain-containing protein" evidence="1">
    <location>
        <begin position="40"/>
        <end position="490"/>
    </location>
</feature>
<protein>
    <recommendedName>
        <fullName evidence="2">Alginate export domain-containing protein</fullName>
    </recommendedName>
</protein>
<evidence type="ECO:0000313" key="3">
    <source>
        <dbReference type="EMBL" id="KUZ88345.1"/>
    </source>
</evidence>
<dbReference type="RefSeq" id="WP_059634616.1">
    <property type="nucleotide sequence ID" value="NZ_LOTK01000052.1"/>
</dbReference>
<keyword evidence="1" id="KW-0732">Signal</keyword>